<dbReference type="InterPro" id="IPR017627">
    <property type="entry name" value="UGHY"/>
</dbReference>
<evidence type="ECO:0000313" key="3">
    <source>
        <dbReference type="Proteomes" id="UP000553193"/>
    </source>
</evidence>
<sequence>MRVPVPHPRPGIIGENRTMLTPHYCVFPPEGIMDSVLPGWPGCIIRFQTSPAMGARFAQALLIAPAGAGTDAPVDNGLEHFFYVQKGSMTVKVGGRETALPPGGYVYVPAGTPFTLNNLGGEEARALWVKRPYQAAPGVPAPGVILGHRDDARREDNGPRWRYFLLGNKAMSMDFEMNIMCYAPGAHFWCIETHIMEHGMVMLQGQALQMLGRDWHEIWEGDFVWMGPYVPQQIYAVGNQDVEYMLYKDVNRDVTFP</sequence>
<organism evidence="2 3">
    <name type="scientific">Roseococcus suduntuyensis</name>
    <dbReference type="NCBI Taxonomy" id="455361"/>
    <lineage>
        <taxon>Bacteria</taxon>
        <taxon>Pseudomonadati</taxon>
        <taxon>Pseudomonadota</taxon>
        <taxon>Alphaproteobacteria</taxon>
        <taxon>Acetobacterales</taxon>
        <taxon>Roseomonadaceae</taxon>
        <taxon>Roseococcus</taxon>
    </lineage>
</organism>
<feature type="domain" description="Cupin type-2" evidence="1">
    <location>
        <begin position="69"/>
        <end position="129"/>
    </location>
</feature>
<proteinExistence type="predicted"/>
<dbReference type="RefSeq" id="WP_184382856.1">
    <property type="nucleotide sequence ID" value="NZ_JACIDJ010000001.1"/>
</dbReference>
<evidence type="ECO:0000313" key="2">
    <source>
        <dbReference type="EMBL" id="MBB3897824.1"/>
    </source>
</evidence>
<accession>A0A840AC41</accession>
<comment type="caution">
    <text evidence="2">The sequence shown here is derived from an EMBL/GenBank/DDBJ whole genome shotgun (WGS) entry which is preliminary data.</text>
</comment>
<protein>
    <submittedName>
        <fullName evidence="2">(S)-ureidoglycine aminohydrolase</fullName>
        <ecNumber evidence="2">3.5.3.26</ecNumber>
    </submittedName>
</protein>
<keyword evidence="3" id="KW-1185">Reference proteome</keyword>
<dbReference type="NCBIfam" id="TIGR03214">
    <property type="entry name" value="ura-cupin"/>
    <property type="match status" value="1"/>
</dbReference>
<dbReference type="InterPro" id="IPR044704">
    <property type="entry name" value="UGlyAH_cupin_N"/>
</dbReference>
<dbReference type="AlphaFoldDB" id="A0A840AC41"/>
<dbReference type="EMBL" id="JACIDJ010000001">
    <property type="protein sequence ID" value="MBB3897824.1"/>
    <property type="molecule type" value="Genomic_DNA"/>
</dbReference>
<dbReference type="SUPFAM" id="SSF51182">
    <property type="entry name" value="RmlC-like cupins"/>
    <property type="match status" value="1"/>
</dbReference>
<keyword evidence="2" id="KW-0378">Hydrolase</keyword>
<dbReference type="Pfam" id="PF07883">
    <property type="entry name" value="Cupin_2"/>
    <property type="match status" value="1"/>
</dbReference>
<dbReference type="CDD" id="cd02211">
    <property type="entry name" value="cupin_UGlyAH_N"/>
    <property type="match status" value="1"/>
</dbReference>
<dbReference type="InterPro" id="IPR014710">
    <property type="entry name" value="RmlC-like_jellyroll"/>
</dbReference>
<dbReference type="EC" id="3.5.3.26" evidence="2"/>
<dbReference type="PANTHER" id="PTHR34571:SF1">
    <property type="entry name" value="(S)-UREIDOGLYCINE AMINOHYDROLASE"/>
    <property type="match status" value="1"/>
</dbReference>
<dbReference type="PANTHER" id="PTHR34571">
    <property type="entry name" value="(S)-UREIDOGLYCINE AMINOHYDROLASE"/>
    <property type="match status" value="1"/>
</dbReference>
<dbReference type="Proteomes" id="UP000553193">
    <property type="component" value="Unassembled WGS sequence"/>
</dbReference>
<gene>
    <name evidence="2" type="ORF">GGQ83_001250</name>
</gene>
<reference evidence="2 3" key="1">
    <citation type="submission" date="2020-08" db="EMBL/GenBank/DDBJ databases">
        <title>Genomic Encyclopedia of Type Strains, Phase IV (KMG-IV): sequencing the most valuable type-strain genomes for metagenomic binning, comparative biology and taxonomic classification.</title>
        <authorList>
            <person name="Goeker M."/>
        </authorList>
    </citation>
    <scope>NUCLEOTIDE SEQUENCE [LARGE SCALE GENOMIC DNA]</scope>
    <source>
        <strain evidence="2 3">DSM 19979</strain>
    </source>
</reference>
<dbReference type="InterPro" id="IPR013096">
    <property type="entry name" value="Cupin_2"/>
</dbReference>
<dbReference type="InterPro" id="IPR011051">
    <property type="entry name" value="RmlC_Cupin_sf"/>
</dbReference>
<dbReference type="InterPro" id="IPR044697">
    <property type="entry name" value="UGlyAH_cupin_C"/>
</dbReference>
<dbReference type="CDD" id="cd02212">
    <property type="entry name" value="cupin_UGlyAH_C"/>
    <property type="match status" value="1"/>
</dbReference>
<name>A0A840AC41_9PROT</name>
<dbReference type="Gene3D" id="2.60.120.10">
    <property type="entry name" value="Jelly Rolls"/>
    <property type="match status" value="2"/>
</dbReference>
<evidence type="ECO:0000259" key="1">
    <source>
        <dbReference type="Pfam" id="PF07883"/>
    </source>
</evidence>
<dbReference type="GO" id="GO:0071522">
    <property type="term" value="F:ureidoglycine aminohydrolase activity"/>
    <property type="evidence" value="ECO:0007669"/>
    <property type="project" value="UniProtKB-EC"/>
</dbReference>